<feature type="transmembrane region" description="Helical" evidence="8">
    <location>
        <begin position="179"/>
        <end position="202"/>
    </location>
</feature>
<reference evidence="9 10" key="1">
    <citation type="submission" date="2017-08" db="EMBL/GenBank/DDBJ databases">
        <title>Infants hospitalized years apart are colonized by the same room-sourced microbial strains.</title>
        <authorList>
            <person name="Brooks B."/>
            <person name="Olm M.R."/>
            <person name="Firek B.A."/>
            <person name="Baker R."/>
            <person name="Thomas B.C."/>
            <person name="Morowitz M.J."/>
            <person name="Banfield J.F."/>
        </authorList>
    </citation>
    <scope>NUCLEOTIDE SEQUENCE [LARGE SCALE GENOMIC DNA]</scope>
    <source>
        <strain evidence="9">S2_003_000_R2_14</strain>
    </source>
</reference>
<comment type="caution">
    <text evidence="9">The sequence shown here is derived from an EMBL/GenBank/DDBJ whole genome shotgun (WGS) entry which is preliminary data.</text>
</comment>
<gene>
    <name evidence="9" type="ORF">DI536_03685</name>
</gene>
<keyword evidence="5 8" id="KW-0812">Transmembrane</keyword>
<evidence type="ECO:0000256" key="1">
    <source>
        <dbReference type="ARBA" id="ARBA00004651"/>
    </source>
</evidence>
<dbReference type="EMBL" id="QFQP01000002">
    <property type="protein sequence ID" value="PZR17437.1"/>
    <property type="molecule type" value="Genomic_DNA"/>
</dbReference>
<accession>A0A2W5TTU7</accession>
<dbReference type="GO" id="GO:0009103">
    <property type="term" value="P:lipopolysaccharide biosynthetic process"/>
    <property type="evidence" value="ECO:0007669"/>
    <property type="project" value="UniProtKB-ARBA"/>
</dbReference>
<name>A0A2W5TTU7_9BACT</name>
<dbReference type="InterPro" id="IPR050297">
    <property type="entry name" value="LipidA_mod_glycosyltrf_83"/>
</dbReference>
<evidence type="ECO:0000256" key="3">
    <source>
        <dbReference type="ARBA" id="ARBA00022676"/>
    </source>
</evidence>
<comment type="subcellular location">
    <subcellularLocation>
        <location evidence="1">Cell membrane</location>
        <topology evidence="1">Multi-pass membrane protein</topology>
    </subcellularLocation>
</comment>
<sequence>MLLDLLGLPFEFELDWMFLPDPADLKDRLWESLVWFHAFPPGMALFAGILLKTGSGATLAKWCFVGVGLVLTMSMYWLLRRVVHADATAWAIAFGFALTPPVLFLENVFLYDYPAAALLCVAALLFVRATEQSTRLGWLSFGMVLTALGFLRSAFHPAWLFVLLIISVLLGRTQKTQRLLALVPATLLVGWLTKNAALFGIFGMTSWAPANLVAVTTRQMNVEERDAWIREGRLSRFAGMSVFEGPAAYGEGFAIPGALPPQLTSLTKPSSGSGNYNHWLFLEVNAARGLDSMTYIEARPVDYLATVATKSVPQYFGAITRWHPRDGKPGAPHEKHRALLGWWERSYERFMHPFSPFGVYLLFPLIMVLAARKTWRAYRRGAQPLAALGVFCLLHIVVLSAAGCLFTWGECARYRLMVEPLLWVMTAWVFSKRATASTNLAAV</sequence>
<evidence type="ECO:0000256" key="5">
    <source>
        <dbReference type="ARBA" id="ARBA00022692"/>
    </source>
</evidence>
<feature type="transmembrane region" description="Helical" evidence="8">
    <location>
        <begin position="58"/>
        <end position="79"/>
    </location>
</feature>
<dbReference type="PANTHER" id="PTHR33908">
    <property type="entry name" value="MANNOSYLTRANSFERASE YKCB-RELATED"/>
    <property type="match status" value="1"/>
</dbReference>
<evidence type="ECO:0000313" key="9">
    <source>
        <dbReference type="EMBL" id="PZR17437.1"/>
    </source>
</evidence>
<feature type="transmembrane region" description="Helical" evidence="8">
    <location>
        <begin position="384"/>
        <end position="408"/>
    </location>
</feature>
<dbReference type="Proteomes" id="UP000249061">
    <property type="component" value="Unassembled WGS sequence"/>
</dbReference>
<dbReference type="GO" id="GO:0016763">
    <property type="term" value="F:pentosyltransferase activity"/>
    <property type="evidence" value="ECO:0007669"/>
    <property type="project" value="TreeGrafter"/>
</dbReference>
<feature type="transmembrane region" description="Helical" evidence="8">
    <location>
        <begin position="33"/>
        <end position="51"/>
    </location>
</feature>
<evidence type="ECO:0000256" key="7">
    <source>
        <dbReference type="ARBA" id="ARBA00023136"/>
    </source>
</evidence>
<keyword evidence="2" id="KW-1003">Cell membrane</keyword>
<dbReference type="GO" id="GO:0005886">
    <property type="term" value="C:plasma membrane"/>
    <property type="evidence" value="ECO:0007669"/>
    <property type="project" value="UniProtKB-SubCell"/>
</dbReference>
<proteinExistence type="predicted"/>
<keyword evidence="3" id="KW-0328">Glycosyltransferase</keyword>
<evidence type="ECO:0000256" key="6">
    <source>
        <dbReference type="ARBA" id="ARBA00022989"/>
    </source>
</evidence>
<organism evidence="9 10">
    <name type="scientific">Archangium gephyra</name>
    <dbReference type="NCBI Taxonomy" id="48"/>
    <lineage>
        <taxon>Bacteria</taxon>
        <taxon>Pseudomonadati</taxon>
        <taxon>Myxococcota</taxon>
        <taxon>Myxococcia</taxon>
        <taxon>Myxococcales</taxon>
        <taxon>Cystobacterineae</taxon>
        <taxon>Archangiaceae</taxon>
        <taxon>Archangium</taxon>
    </lineage>
</organism>
<evidence type="ECO:0000313" key="10">
    <source>
        <dbReference type="Proteomes" id="UP000249061"/>
    </source>
</evidence>
<feature type="transmembrane region" description="Helical" evidence="8">
    <location>
        <begin position="350"/>
        <end position="372"/>
    </location>
</feature>
<evidence type="ECO:0000256" key="2">
    <source>
        <dbReference type="ARBA" id="ARBA00022475"/>
    </source>
</evidence>
<dbReference type="PANTHER" id="PTHR33908:SF11">
    <property type="entry name" value="MEMBRANE PROTEIN"/>
    <property type="match status" value="1"/>
</dbReference>
<feature type="transmembrane region" description="Helical" evidence="8">
    <location>
        <begin position="111"/>
        <end position="130"/>
    </location>
</feature>
<keyword evidence="6 8" id="KW-1133">Transmembrane helix</keyword>
<keyword evidence="7 8" id="KW-0472">Membrane</keyword>
<protein>
    <recommendedName>
        <fullName evidence="11">Glycosyltransferase RgtA/B/C/D-like domain-containing protein</fullName>
    </recommendedName>
</protein>
<feature type="transmembrane region" description="Helical" evidence="8">
    <location>
        <begin position="150"/>
        <end position="170"/>
    </location>
</feature>
<evidence type="ECO:0008006" key="11">
    <source>
        <dbReference type="Google" id="ProtNLM"/>
    </source>
</evidence>
<keyword evidence="4" id="KW-0808">Transferase</keyword>
<evidence type="ECO:0000256" key="8">
    <source>
        <dbReference type="SAM" id="Phobius"/>
    </source>
</evidence>
<dbReference type="AlphaFoldDB" id="A0A2W5TTU7"/>
<evidence type="ECO:0000256" key="4">
    <source>
        <dbReference type="ARBA" id="ARBA00022679"/>
    </source>
</evidence>